<sequence>MISIDFSNLIVIIAVLLLTRYISQKFYSSLGNKMVSQDTVNSVKNMIGQKKIFVASKSYCPYCRAAKQTLFEELKVPMDKAVVLELDEIEEGSDIQQALAEINGQNTVPNIYIDGQHIGGNSDLQKLKQTGKLQPLLQKVLA</sequence>
<accession>B4UN35</accession>
<dbReference type="PANTHER" id="PTHR45694:SF18">
    <property type="entry name" value="GLUTAREDOXIN-1-RELATED"/>
    <property type="match status" value="1"/>
</dbReference>
<evidence type="ECO:0000256" key="5">
    <source>
        <dbReference type="ARBA" id="ARBA00023284"/>
    </source>
</evidence>
<evidence type="ECO:0000256" key="6">
    <source>
        <dbReference type="ARBA" id="ARBA00035808"/>
    </source>
</evidence>
<protein>
    <recommendedName>
        <fullName evidence="9">Glutaredoxin domain-containing protein</fullName>
    </recommendedName>
</protein>
<dbReference type="InterPro" id="IPR011899">
    <property type="entry name" value="Glutaredoxin_euk/vir"/>
</dbReference>
<dbReference type="InParanoid" id="B4UN35"/>
<evidence type="ECO:0000256" key="3">
    <source>
        <dbReference type="ARBA" id="ARBA00022982"/>
    </source>
</evidence>
<dbReference type="FunCoup" id="B4UN35">
    <property type="interactions" value="634"/>
</dbReference>
<dbReference type="FunFam" id="3.40.30.10:FF:000026">
    <property type="entry name" value="Glutaredoxin 2"/>
    <property type="match status" value="1"/>
</dbReference>
<evidence type="ECO:0000256" key="8">
    <source>
        <dbReference type="SAM" id="Phobius"/>
    </source>
</evidence>
<dbReference type="HOGENOM" id="CLU_026126_7_2_1"/>
<gene>
    <name evidence="10 11" type="ordered locus">CAGL0K05813g</name>
</gene>
<keyword evidence="12" id="KW-1185">Reference proteome</keyword>
<dbReference type="OMA" id="YCHKARA"/>
<dbReference type="GO" id="GO:0006749">
    <property type="term" value="P:glutathione metabolic process"/>
    <property type="evidence" value="ECO:0007669"/>
    <property type="project" value="EnsemblFungi"/>
</dbReference>
<evidence type="ECO:0000313" key="12">
    <source>
        <dbReference type="Proteomes" id="UP000002428"/>
    </source>
</evidence>
<dbReference type="GO" id="GO:0004364">
    <property type="term" value="F:glutathione transferase activity"/>
    <property type="evidence" value="ECO:0007669"/>
    <property type="project" value="UniProtKB-EC"/>
</dbReference>
<keyword evidence="5" id="KW-0676">Redox-active center</keyword>
<dbReference type="InterPro" id="IPR036249">
    <property type="entry name" value="Thioredoxin-like_sf"/>
</dbReference>
<evidence type="ECO:0000313" key="10">
    <source>
        <dbReference type="CGD" id="CAL0134085"/>
    </source>
</evidence>
<dbReference type="GO" id="GO:0004602">
    <property type="term" value="F:glutathione peroxidase activity"/>
    <property type="evidence" value="ECO:0007669"/>
    <property type="project" value="UniProtKB-EC"/>
</dbReference>
<dbReference type="STRING" id="284593.B4UN35"/>
<dbReference type="GO" id="GO:0015038">
    <property type="term" value="F:glutathione disulfide oxidoreductase activity"/>
    <property type="evidence" value="ECO:0007669"/>
    <property type="project" value="TreeGrafter"/>
</dbReference>
<dbReference type="Gene3D" id="3.40.30.10">
    <property type="entry name" value="Glutaredoxin"/>
    <property type="match status" value="1"/>
</dbReference>
<dbReference type="VEuPathDB" id="FungiDB:CAGL0K05813g"/>
<dbReference type="GO" id="GO:0005739">
    <property type="term" value="C:mitochondrion"/>
    <property type="evidence" value="ECO:0007669"/>
    <property type="project" value="EnsemblFungi"/>
</dbReference>
<reference evidence="11 12" key="1">
    <citation type="journal article" date="2004" name="Nature">
        <title>Genome evolution in yeasts.</title>
        <authorList>
            <consortium name="Genolevures"/>
            <person name="Dujon B."/>
            <person name="Sherman D."/>
            <person name="Fischer G."/>
            <person name="Durrens P."/>
            <person name="Casaregola S."/>
            <person name="Lafontaine I."/>
            <person name="de Montigny J."/>
            <person name="Marck C."/>
            <person name="Neuveglise C."/>
            <person name="Talla E."/>
            <person name="Goffard N."/>
            <person name="Frangeul L."/>
            <person name="Aigle M."/>
            <person name="Anthouard V."/>
            <person name="Babour A."/>
            <person name="Barbe V."/>
            <person name="Barnay S."/>
            <person name="Blanchin S."/>
            <person name="Beckerich J.M."/>
            <person name="Beyne E."/>
            <person name="Bleykasten C."/>
            <person name="Boisrame A."/>
            <person name="Boyer J."/>
            <person name="Cattolico L."/>
            <person name="Confanioleri F."/>
            <person name="de Daruvar A."/>
            <person name="Despons L."/>
            <person name="Fabre E."/>
            <person name="Fairhead C."/>
            <person name="Ferry-Dumazet H."/>
            <person name="Groppi A."/>
            <person name="Hantraye F."/>
            <person name="Hennequin C."/>
            <person name="Jauniaux N."/>
            <person name="Joyet P."/>
            <person name="Kachouri R."/>
            <person name="Kerrest A."/>
            <person name="Koszul R."/>
            <person name="Lemaire M."/>
            <person name="Lesur I."/>
            <person name="Ma L."/>
            <person name="Muller H."/>
            <person name="Nicaud J.M."/>
            <person name="Nikolski M."/>
            <person name="Oztas S."/>
            <person name="Ozier-Kalogeropoulos O."/>
            <person name="Pellenz S."/>
            <person name="Potier S."/>
            <person name="Richard G.F."/>
            <person name="Straub M.L."/>
            <person name="Suleau A."/>
            <person name="Swennene D."/>
            <person name="Tekaia F."/>
            <person name="Wesolowski-Louvel M."/>
            <person name="Westhof E."/>
            <person name="Wirth B."/>
            <person name="Zeniou-Meyer M."/>
            <person name="Zivanovic I."/>
            <person name="Bolotin-Fukuhara M."/>
            <person name="Thierry A."/>
            <person name="Bouchier C."/>
            <person name="Caudron B."/>
            <person name="Scarpelli C."/>
            <person name="Gaillardin C."/>
            <person name="Weissenbach J."/>
            <person name="Wincker P."/>
            <person name="Souciet J.L."/>
        </authorList>
    </citation>
    <scope>NUCLEOTIDE SEQUENCE [LARGE SCALE GENOMIC DNA]</scope>
    <source>
        <strain evidence="12">ATCC 2001 / BCRC 20586 / JCM 3761 / NBRC 0622 / NRRL Y-65 / CBS 138</strain>
    </source>
</reference>
<dbReference type="eggNOG" id="KOG1752">
    <property type="taxonomic scope" value="Eukaryota"/>
</dbReference>
<comment type="catalytic activity">
    <reaction evidence="6">
        <text>1-chloro-2,4-dinitrobenzene + glutathione = 2,4-dinitrophenyl-S-glutathione + chloride + H(+)</text>
        <dbReference type="Rhea" id="RHEA:51220"/>
        <dbReference type="ChEBI" id="CHEBI:15378"/>
        <dbReference type="ChEBI" id="CHEBI:17996"/>
        <dbReference type="ChEBI" id="CHEBI:34718"/>
        <dbReference type="ChEBI" id="CHEBI:57925"/>
        <dbReference type="ChEBI" id="CHEBI:133977"/>
        <dbReference type="EC" id="2.5.1.18"/>
    </reaction>
</comment>
<keyword evidence="2" id="KW-0813">Transport</keyword>
<organism evidence="11 12">
    <name type="scientific">Candida glabrata (strain ATCC 2001 / BCRC 20586 / JCM 3761 / NBRC 0622 / NRRL Y-65 / CBS 138)</name>
    <name type="common">Yeast</name>
    <name type="synonym">Nakaseomyces glabratus</name>
    <dbReference type="NCBI Taxonomy" id="284593"/>
    <lineage>
        <taxon>Eukaryota</taxon>
        <taxon>Fungi</taxon>
        <taxon>Dikarya</taxon>
        <taxon>Ascomycota</taxon>
        <taxon>Saccharomycotina</taxon>
        <taxon>Saccharomycetes</taxon>
        <taxon>Saccharomycetales</taxon>
        <taxon>Saccharomycetaceae</taxon>
        <taxon>Nakaseomyces</taxon>
    </lineage>
</organism>
<dbReference type="InterPro" id="IPR002109">
    <property type="entry name" value="Glutaredoxin"/>
</dbReference>
<dbReference type="Pfam" id="PF00462">
    <property type="entry name" value="Glutaredoxin"/>
    <property type="match status" value="1"/>
</dbReference>
<dbReference type="AlphaFoldDB" id="B4UN35"/>
<keyword evidence="4" id="KW-1015">Disulfide bond</keyword>
<comment type="catalytic activity">
    <reaction evidence="1">
        <text>2 glutathione + H2O2 = glutathione disulfide + 2 H2O</text>
        <dbReference type="Rhea" id="RHEA:16833"/>
        <dbReference type="ChEBI" id="CHEBI:15377"/>
        <dbReference type="ChEBI" id="CHEBI:16240"/>
        <dbReference type="ChEBI" id="CHEBI:57925"/>
        <dbReference type="ChEBI" id="CHEBI:58297"/>
        <dbReference type="EC" id="1.11.1.9"/>
    </reaction>
</comment>
<dbReference type="PANTHER" id="PTHR45694">
    <property type="entry name" value="GLUTAREDOXIN 2"/>
    <property type="match status" value="1"/>
</dbReference>
<evidence type="ECO:0000259" key="9">
    <source>
        <dbReference type="Pfam" id="PF00462"/>
    </source>
</evidence>
<dbReference type="SUPFAM" id="SSF52833">
    <property type="entry name" value="Thioredoxin-like"/>
    <property type="match status" value="1"/>
</dbReference>
<comment type="catalytic activity">
    <reaction evidence="7">
        <text>RX + glutathione = an S-substituted glutathione + a halide anion + H(+)</text>
        <dbReference type="Rhea" id="RHEA:16437"/>
        <dbReference type="ChEBI" id="CHEBI:15378"/>
        <dbReference type="ChEBI" id="CHEBI:16042"/>
        <dbReference type="ChEBI" id="CHEBI:17792"/>
        <dbReference type="ChEBI" id="CHEBI:57925"/>
        <dbReference type="ChEBI" id="CHEBI:90779"/>
        <dbReference type="EC" id="2.5.1.18"/>
    </reaction>
</comment>
<dbReference type="InterPro" id="IPR014025">
    <property type="entry name" value="Glutaredoxin_subgr"/>
</dbReference>
<dbReference type="PROSITE" id="PS51354">
    <property type="entry name" value="GLUTAREDOXIN_2"/>
    <property type="match status" value="1"/>
</dbReference>
<dbReference type="CGD" id="CAL0134085">
    <property type="gene designation" value="CAGL0K05813g"/>
</dbReference>
<evidence type="ECO:0000256" key="1">
    <source>
        <dbReference type="ARBA" id="ARBA00000217"/>
    </source>
</evidence>
<dbReference type="Proteomes" id="UP000002428">
    <property type="component" value="Chromosome K"/>
</dbReference>
<dbReference type="EMBL" id="CR380957">
    <property type="protein sequence ID" value="CAR58051.1"/>
    <property type="molecule type" value="Genomic_DNA"/>
</dbReference>
<dbReference type="PRINTS" id="PR00160">
    <property type="entry name" value="GLUTAREDOXIN"/>
</dbReference>
<evidence type="ECO:0000256" key="2">
    <source>
        <dbReference type="ARBA" id="ARBA00022448"/>
    </source>
</evidence>
<name>B4UN35_CANGA</name>
<evidence type="ECO:0000256" key="7">
    <source>
        <dbReference type="ARBA" id="ARBA00047960"/>
    </source>
</evidence>
<dbReference type="KEGG" id="cgr:9488030"/>
<evidence type="ECO:0000256" key="4">
    <source>
        <dbReference type="ARBA" id="ARBA00023157"/>
    </source>
</evidence>
<dbReference type="PROSITE" id="PS00195">
    <property type="entry name" value="GLUTAREDOXIN_1"/>
    <property type="match status" value="1"/>
</dbReference>
<feature type="transmembrane region" description="Helical" evidence="8">
    <location>
        <begin position="6"/>
        <end position="23"/>
    </location>
</feature>
<dbReference type="CDD" id="cd03419">
    <property type="entry name" value="GRX_GRXh_1_2_like"/>
    <property type="match status" value="1"/>
</dbReference>
<proteinExistence type="predicted"/>
<keyword evidence="8" id="KW-0812">Transmembrane</keyword>
<dbReference type="NCBIfam" id="TIGR02180">
    <property type="entry name" value="GRX_euk"/>
    <property type="match status" value="1"/>
</dbReference>
<dbReference type="InterPro" id="IPR011767">
    <property type="entry name" value="GLR_AS"/>
</dbReference>
<dbReference type="GO" id="GO:0005634">
    <property type="term" value="C:nucleus"/>
    <property type="evidence" value="ECO:0007669"/>
    <property type="project" value="TreeGrafter"/>
</dbReference>
<keyword evidence="8" id="KW-1133">Transmembrane helix</keyword>
<dbReference type="GO" id="GO:0034599">
    <property type="term" value="P:cellular response to oxidative stress"/>
    <property type="evidence" value="ECO:0007669"/>
    <property type="project" value="EnsemblFungi"/>
</dbReference>
<dbReference type="GO" id="GO:0005829">
    <property type="term" value="C:cytosol"/>
    <property type="evidence" value="ECO:0007669"/>
    <property type="project" value="EnsemblFungi"/>
</dbReference>
<keyword evidence="8" id="KW-0472">Membrane</keyword>
<keyword evidence="3" id="KW-0249">Electron transport</keyword>
<feature type="domain" description="Glutaredoxin" evidence="9">
    <location>
        <begin position="52"/>
        <end position="118"/>
    </location>
</feature>
<evidence type="ECO:0000313" key="11">
    <source>
        <dbReference type="EMBL" id="CAR58051.1"/>
    </source>
</evidence>